<keyword evidence="3" id="KW-0106">Calcium</keyword>
<feature type="compositionally biased region" description="Low complexity" evidence="4">
    <location>
        <begin position="83"/>
        <end position="103"/>
    </location>
</feature>
<evidence type="ECO:0000313" key="6">
    <source>
        <dbReference type="EMBL" id="KAJ8425292.1"/>
    </source>
</evidence>
<keyword evidence="7" id="KW-1185">Reference proteome</keyword>
<protein>
    <recommendedName>
        <fullName evidence="5">EF-hand domain-containing protein</fullName>
    </recommendedName>
</protein>
<dbReference type="SUPFAM" id="SSF47473">
    <property type="entry name" value="EF-hand"/>
    <property type="match status" value="2"/>
</dbReference>
<reference evidence="6" key="1">
    <citation type="submission" date="2022-04" db="EMBL/GenBank/DDBJ databases">
        <title>Carnegiea gigantea Genome sequencing and assembly v2.</title>
        <authorList>
            <person name="Copetti D."/>
            <person name="Sanderson M.J."/>
            <person name="Burquez A."/>
            <person name="Wojciechowski M.F."/>
        </authorList>
    </citation>
    <scope>NUCLEOTIDE SEQUENCE</scope>
    <source>
        <strain evidence="6">SGP5-SGP5p</strain>
        <tissue evidence="6">Aerial part</tissue>
    </source>
</reference>
<dbReference type="CDD" id="cd21504">
    <property type="entry name" value="PPP2R3A_B-like"/>
    <property type="match status" value="1"/>
</dbReference>
<dbReference type="FunFam" id="1.10.238.220:FF:000003">
    <property type="entry name" value="Phosphoprotein phosphatase 2A regulatory subunit"/>
    <property type="match status" value="1"/>
</dbReference>
<evidence type="ECO:0000256" key="2">
    <source>
        <dbReference type="ARBA" id="ARBA00022737"/>
    </source>
</evidence>
<dbReference type="InterPro" id="IPR041534">
    <property type="entry name" value="EF-hand_13"/>
</dbReference>
<dbReference type="GO" id="GO:0000159">
    <property type="term" value="C:protein phosphatase type 2A complex"/>
    <property type="evidence" value="ECO:0007669"/>
    <property type="project" value="TreeGrafter"/>
</dbReference>
<feature type="domain" description="EF-hand" evidence="5">
    <location>
        <begin position="382"/>
        <end position="417"/>
    </location>
</feature>
<dbReference type="GO" id="GO:0005509">
    <property type="term" value="F:calcium ion binding"/>
    <property type="evidence" value="ECO:0007669"/>
    <property type="project" value="InterPro"/>
</dbReference>
<gene>
    <name evidence="6" type="ORF">Cgig2_018996</name>
</gene>
<dbReference type="InterPro" id="IPR011992">
    <property type="entry name" value="EF-hand-dom_pair"/>
</dbReference>
<dbReference type="PROSITE" id="PS00018">
    <property type="entry name" value="EF_HAND_1"/>
    <property type="match status" value="1"/>
</dbReference>
<accession>A0A9Q1GTQ5</accession>
<comment type="caution">
    <text evidence="6">The sequence shown here is derived from an EMBL/GenBank/DDBJ whole genome shotgun (WGS) entry which is preliminary data.</text>
</comment>
<evidence type="ECO:0000256" key="4">
    <source>
        <dbReference type="SAM" id="MobiDB-lite"/>
    </source>
</evidence>
<dbReference type="FunFam" id="1.10.238.10:FF:000067">
    <property type="entry name" value="serine/threonine protein phosphatase 2A regulatory subunit B''beta-like"/>
    <property type="match status" value="1"/>
</dbReference>
<dbReference type="PROSITE" id="PS50222">
    <property type="entry name" value="EF_HAND_2"/>
    <property type="match status" value="1"/>
</dbReference>
<feature type="region of interest" description="Disordered" evidence="4">
    <location>
        <begin position="83"/>
        <end position="118"/>
    </location>
</feature>
<dbReference type="PANTHER" id="PTHR14095">
    <property type="entry name" value="PHOSPHATASE 2A REGULATORY SUBUNIT-RELATED"/>
    <property type="match status" value="1"/>
</dbReference>
<organism evidence="6 7">
    <name type="scientific">Carnegiea gigantea</name>
    <dbReference type="NCBI Taxonomy" id="171969"/>
    <lineage>
        <taxon>Eukaryota</taxon>
        <taxon>Viridiplantae</taxon>
        <taxon>Streptophyta</taxon>
        <taxon>Embryophyta</taxon>
        <taxon>Tracheophyta</taxon>
        <taxon>Spermatophyta</taxon>
        <taxon>Magnoliopsida</taxon>
        <taxon>eudicotyledons</taxon>
        <taxon>Gunneridae</taxon>
        <taxon>Pentapetalae</taxon>
        <taxon>Caryophyllales</taxon>
        <taxon>Cactineae</taxon>
        <taxon>Cactaceae</taxon>
        <taxon>Cactoideae</taxon>
        <taxon>Echinocereeae</taxon>
        <taxon>Carnegiea</taxon>
    </lineage>
</organism>
<dbReference type="Pfam" id="PF17958">
    <property type="entry name" value="EF-hand_13"/>
    <property type="match status" value="1"/>
</dbReference>
<dbReference type="Proteomes" id="UP001153076">
    <property type="component" value="Unassembled WGS sequence"/>
</dbReference>
<dbReference type="AlphaFoldDB" id="A0A9Q1GTQ5"/>
<dbReference type="Pfam" id="PF13499">
    <property type="entry name" value="EF-hand_7"/>
    <property type="match status" value="1"/>
</dbReference>
<dbReference type="PANTHER" id="PTHR14095:SF0">
    <property type="entry name" value="MIP22305P"/>
    <property type="match status" value="1"/>
</dbReference>
<dbReference type="EMBL" id="JAKOGI010001499">
    <property type="protein sequence ID" value="KAJ8425292.1"/>
    <property type="molecule type" value="Genomic_DNA"/>
</dbReference>
<dbReference type="Gene3D" id="1.10.238.220">
    <property type="match status" value="1"/>
</dbReference>
<evidence type="ECO:0000313" key="7">
    <source>
        <dbReference type="Proteomes" id="UP001153076"/>
    </source>
</evidence>
<dbReference type="FunFam" id="1.10.238.230:FF:000002">
    <property type="entry name" value="Serine/threonine protein phosphatase 2A regulatory subunit B''alpha"/>
    <property type="match status" value="1"/>
</dbReference>
<keyword evidence="2" id="KW-0677">Repeat</keyword>
<dbReference type="OrthoDB" id="5586at2759"/>
<evidence type="ECO:0000256" key="3">
    <source>
        <dbReference type="ARBA" id="ARBA00022837"/>
    </source>
</evidence>
<keyword evidence="1" id="KW-0479">Metal-binding</keyword>
<dbReference type="InterPro" id="IPR002048">
    <property type="entry name" value="EF_hand_dom"/>
</dbReference>
<evidence type="ECO:0000256" key="1">
    <source>
        <dbReference type="ARBA" id="ARBA00022723"/>
    </source>
</evidence>
<dbReference type="GO" id="GO:0019888">
    <property type="term" value="F:protein phosphatase regulator activity"/>
    <property type="evidence" value="ECO:0007669"/>
    <property type="project" value="TreeGrafter"/>
</dbReference>
<proteinExistence type="predicted"/>
<sequence length="530" mass="61276">MDMDFNGDLASLDAELLQLPEVSPLAIKANPYLAQELFEQWLSLPETNRLVKSLANDARAGNPLNVPGNASVTNANANNSIPSMFPAGSAPPLSPRSSSGSPRTVKQRTGPSTLGSPLKVLSEPVKELIPQFYFQNGRPPPKELKERCLFRINQFFYEFKAVTKEICKLPSFFSTVLFQKIDVNGTGHVTRDAFVDYWVNGNMLTMDIATQIFTIMKQPHRRFLTQDDFKPVLRELLGTHPGLEFLQSTPEFQERYAETVVYRIFYYVNRAGNGQLTLRELKRGNLIAAMQHADEEEDINKVLRYFSYEHFYVIYCKFWELDTDHDFLIDKENLIRYGNHALTYRIVDRIFAQAPRKFTSTVEGKMGYEDFVYFILAEEDKSSEPSLEYWFKCVDLDGNGVITRNEMQFFYEEQLHRMECMAQEPVLFEDILCQIIDMIGPENESYFTLHDLKGSRLSGSVFNILFNLNKFMAFETRDPFLIRQERENPSLTEWDRFAHREYIRLSMEEDVEDASNGSAEVWDESLEAPF</sequence>
<dbReference type="Gene3D" id="1.10.238.230">
    <property type="match status" value="1"/>
</dbReference>
<name>A0A9Q1GTQ5_9CARY</name>
<dbReference type="Gene3D" id="1.10.238.10">
    <property type="entry name" value="EF-hand"/>
    <property type="match status" value="1"/>
</dbReference>
<dbReference type="InterPro" id="IPR018247">
    <property type="entry name" value="EF_Hand_1_Ca_BS"/>
</dbReference>
<evidence type="ECO:0000259" key="5">
    <source>
        <dbReference type="PROSITE" id="PS50222"/>
    </source>
</evidence>